<protein>
    <submittedName>
        <fullName evidence="1">Uncharacterized protein</fullName>
    </submittedName>
</protein>
<name>A0AAW2CW59_9ROSI</name>
<dbReference type="EMBL" id="JAZDWU010000005">
    <property type="protein sequence ID" value="KAL0001261.1"/>
    <property type="molecule type" value="Genomic_DNA"/>
</dbReference>
<keyword evidence="2" id="KW-1185">Reference proteome</keyword>
<dbReference type="Proteomes" id="UP001459277">
    <property type="component" value="Unassembled WGS sequence"/>
</dbReference>
<gene>
    <name evidence="1" type="ORF">SO802_015042</name>
</gene>
<proteinExistence type="predicted"/>
<comment type="caution">
    <text evidence="1">The sequence shown here is derived from an EMBL/GenBank/DDBJ whole genome shotgun (WGS) entry which is preliminary data.</text>
</comment>
<sequence>MTPPHYKAVEVPIEIPQATSSLGHLSLLEEKDMAMEETPKMTVLDLGVGLPAFLTRFDSLEFNSLPISHFHCFGTPCATFLQFSVFAEGSHGGEAQSLLLAGVPPVALFQRKIFKGLDAEIVATKEALARAHKVVQDLKIR</sequence>
<evidence type="ECO:0000313" key="2">
    <source>
        <dbReference type="Proteomes" id="UP001459277"/>
    </source>
</evidence>
<evidence type="ECO:0000313" key="1">
    <source>
        <dbReference type="EMBL" id="KAL0001261.1"/>
    </source>
</evidence>
<dbReference type="AlphaFoldDB" id="A0AAW2CW59"/>
<organism evidence="1 2">
    <name type="scientific">Lithocarpus litseifolius</name>
    <dbReference type="NCBI Taxonomy" id="425828"/>
    <lineage>
        <taxon>Eukaryota</taxon>
        <taxon>Viridiplantae</taxon>
        <taxon>Streptophyta</taxon>
        <taxon>Embryophyta</taxon>
        <taxon>Tracheophyta</taxon>
        <taxon>Spermatophyta</taxon>
        <taxon>Magnoliopsida</taxon>
        <taxon>eudicotyledons</taxon>
        <taxon>Gunneridae</taxon>
        <taxon>Pentapetalae</taxon>
        <taxon>rosids</taxon>
        <taxon>fabids</taxon>
        <taxon>Fagales</taxon>
        <taxon>Fagaceae</taxon>
        <taxon>Lithocarpus</taxon>
    </lineage>
</organism>
<reference evidence="1 2" key="1">
    <citation type="submission" date="2024-01" db="EMBL/GenBank/DDBJ databases">
        <title>A telomere-to-telomere, gap-free genome of sweet tea (Lithocarpus litseifolius).</title>
        <authorList>
            <person name="Zhou J."/>
        </authorList>
    </citation>
    <scope>NUCLEOTIDE SEQUENCE [LARGE SCALE GENOMIC DNA]</scope>
    <source>
        <strain evidence="1">Zhou-2022a</strain>
        <tissue evidence="1">Leaf</tissue>
    </source>
</reference>
<accession>A0AAW2CW59</accession>